<dbReference type="PROSITE" id="PS50181">
    <property type="entry name" value="FBOX"/>
    <property type="match status" value="1"/>
</dbReference>
<reference evidence="2 3" key="1">
    <citation type="submission" date="2020-02" db="EMBL/GenBank/DDBJ databases">
        <authorList>
            <person name="Ma Q."/>
            <person name="Huang Y."/>
            <person name="Song X."/>
            <person name="Pei D."/>
        </authorList>
    </citation>
    <scope>NUCLEOTIDE SEQUENCE [LARGE SCALE GENOMIC DNA]</scope>
    <source>
        <strain evidence="2">Sxm20200214</strain>
        <tissue evidence="2">Leaf</tissue>
    </source>
</reference>
<protein>
    <recommendedName>
        <fullName evidence="1">F-box domain-containing protein</fullName>
    </recommendedName>
</protein>
<dbReference type="InterPro" id="IPR032675">
    <property type="entry name" value="LRR_dom_sf"/>
</dbReference>
<name>A0A8X7WPH5_BRACI</name>
<dbReference type="SUPFAM" id="SSF52047">
    <property type="entry name" value="RNI-like"/>
    <property type="match status" value="2"/>
</dbReference>
<organism evidence="2 3">
    <name type="scientific">Brassica carinata</name>
    <name type="common">Ethiopian mustard</name>
    <name type="synonym">Abyssinian cabbage</name>
    <dbReference type="NCBI Taxonomy" id="52824"/>
    <lineage>
        <taxon>Eukaryota</taxon>
        <taxon>Viridiplantae</taxon>
        <taxon>Streptophyta</taxon>
        <taxon>Embryophyta</taxon>
        <taxon>Tracheophyta</taxon>
        <taxon>Spermatophyta</taxon>
        <taxon>Magnoliopsida</taxon>
        <taxon>eudicotyledons</taxon>
        <taxon>Gunneridae</taxon>
        <taxon>Pentapetalae</taxon>
        <taxon>rosids</taxon>
        <taxon>malvids</taxon>
        <taxon>Brassicales</taxon>
        <taxon>Brassicaceae</taxon>
        <taxon>Brassiceae</taxon>
        <taxon>Brassica</taxon>
    </lineage>
</organism>
<dbReference type="Pfam" id="PF08387">
    <property type="entry name" value="FBD"/>
    <property type="match status" value="2"/>
</dbReference>
<dbReference type="InterPro" id="IPR001810">
    <property type="entry name" value="F-box_dom"/>
</dbReference>
<dbReference type="Gene3D" id="1.20.1280.50">
    <property type="match status" value="1"/>
</dbReference>
<dbReference type="InterPro" id="IPR006566">
    <property type="entry name" value="FBD"/>
</dbReference>
<accession>A0A8X7WPH5</accession>
<dbReference type="InterPro" id="IPR036047">
    <property type="entry name" value="F-box-like_dom_sf"/>
</dbReference>
<dbReference type="OrthoDB" id="612216at2759"/>
<dbReference type="Proteomes" id="UP000886595">
    <property type="component" value="Unassembled WGS sequence"/>
</dbReference>
<sequence>MEESFSEEELLCDIWPEDYLRFRKRQSRKPRGEDTISKLPDSLISQILSHLPTTKEAVRTSVLSKRWKSLYLLIPALTLNANEFPNHNAFVSFIDRFLDFSREQNSILHKLKLSVQKKVNDPPCATRWIDSVSSSKLNHLDVECLVNRKFLEMIPQSLCVCDTLVSLRLHRVSLGEFECVSLPCLKKMVLEHNVYANDASLESFISSCSVLEDLSIVRMAPDNIKFLRVCSKTLASLHVDYIFGEDDDYDDEGFERDGSGVFIDAPRLTYLKFEEDLSDSKIIANSGSLAKVNLVFLFSENDTADVIDLPKRDMIRNFFTSISGVTDMKLSAYIVEFLHYNCEFDPLDFYHPDDEAAEIKSSSIPRCLQSSLEHVEIKRFNAEPARMKVARFLDFSKEENSILHKLKLTLRKNVNDPPCVTRWIDSVASSKLNHLDVECVVNRKFLEVIPQSLYVCDTLAYLRLHRVSLGEFESVSLPCLKKMVLEHNVYANDASLELFISSCSVLEDLSIVRMAPDMIKVLRVCSKTLTSLHIDYFFGEDDDFDDEGFERDGSGVFIDAPRLEFLKFEDDLSDCKIITNSGSLAKVDIVFVFSENDTADLIDLPKRDMVRNFFTSISGVTDMKLSSHIVEQFLHFNNQFDPLVLPKFCNLSRLKLKIFKSCLKMLPTLLERCPNLKTLILDFYTSDEKAARIRASPVPRCLLSSLEHVEIKCFNGGPARMAVARYFVKNSLVLKKLVMDVRCSTAEKGFYFTEEGVYMLRDLLALPRPSSTCQILLK</sequence>
<dbReference type="PANTHER" id="PTHR31900">
    <property type="entry name" value="F-BOX/RNI SUPERFAMILY PROTEIN-RELATED"/>
    <property type="match status" value="1"/>
</dbReference>
<dbReference type="SMART" id="SM00579">
    <property type="entry name" value="FBD"/>
    <property type="match status" value="1"/>
</dbReference>
<dbReference type="Gene3D" id="3.80.10.10">
    <property type="entry name" value="Ribonuclease Inhibitor"/>
    <property type="match status" value="2"/>
</dbReference>
<dbReference type="EMBL" id="JAAMPC010000001">
    <property type="protein sequence ID" value="KAG2333521.1"/>
    <property type="molecule type" value="Genomic_DNA"/>
</dbReference>
<comment type="caution">
    <text evidence="2">The sequence shown here is derived from an EMBL/GenBank/DDBJ whole genome shotgun (WGS) entry which is preliminary data.</text>
</comment>
<dbReference type="InterPro" id="IPR050232">
    <property type="entry name" value="FBL13/AtMIF1-like"/>
</dbReference>
<evidence type="ECO:0000313" key="2">
    <source>
        <dbReference type="EMBL" id="KAG2333521.1"/>
    </source>
</evidence>
<dbReference type="AlphaFoldDB" id="A0A8X7WPH5"/>
<dbReference type="InterPro" id="IPR055411">
    <property type="entry name" value="LRR_FXL15/At3g58940/PEG3-like"/>
</dbReference>
<dbReference type="Pfam" id="PF24758">
    <property type="entry name" value="LRR_At5g56370"/>
    <property type="match status" value="2"/>
</dbReference>
<gene>
    <name evidence="2" type="ORF">Bca52824_004701</name>
</gene>
<feature type="domain" description="F-box" evidence="1">
    <location>
        <begin position="33"/>
        <end position="70"/>
    </location>
</feature>
<dbReference type="CDD" id="cd22160">
    <property type="entry name" value="F-box_AtFBL13-like"/>
    <property type="match status" value="1"/>
</dbReference>
<dbReference type="InterPro" id="IPR053781">
    <property type="entry name" value="F-box_AtFBL13-like"/>
</dbReference>
<evidence type="ECO:0000259" key="1">
    <source>
        <dbReference type="PROSITE" id="PS50181"/>
    </source>
</evidence>
<proteinExistence type="predicted"/>
<evidence type="ECO:0000313" key="3">
    <source>
        <dbReference type="Proteomes" id="UP000886595"/>
    </source>
</evidence>
<dbReference type="SUPFAM" id="SSF81383">
    <property type="entry name" value="F-box domain"/>
    <property type="match status" value="1"/>
</dbReference>
<dbReference type="PANTHER" id="PTHR31900:SF25">
    <property type="entry name" value="FBD DOMAIN-CONTAINING PROTEIN"/>
    <property type="match status" value="1"/>
</dbReference>
<keyword evidence="3" id="KW-1185">Reference proteome</keyword>
<dbReference type="Pfam" id="PF00646">
    <property type="entry name" value="F-box"/>
    <property type="match status" value="1"/>
</dbReference>